<dbReference type="RefSeq" id="WP_226173433.1">
    <property type="nucleotide sequence ID" value="NZ_JAJADR010000001.1"/>
</dbReference>
<keyword evidence="3" id="KW-1185">Reference proteome</keyword>
<comment type="caution">
    <text evidence="2">The sequence shown here is derived from an EMBL/GenBank/DDBJ whole genome shotgun (WGS) entry which is preliminary data.</text>
</comment>
<gene>
    <name evidence="2" type="ORF">LGH74_06265</name>
</gene>
<name>A0ABS8AMZ0_9BACT</name>
<dbReference type="InterPro" id="IPR056600">
    <property type="entry name" value="GBD_T9SS_assoc"/>
</dbReference>
<accession>A0ABS8AMZ0</accession>
<evidence type="ECO:0000313" key="3">
    <source>
        <dbReference type="Proteomes" id="UP001165296"/>
    </source>
</evidence>
<reference evidence="2" key="1">
    <citation type="submission" date="2021-10" db="EMBL/GenBank/DDBJ databases">
        <authorList>
            <person name="Dean J.D."/>
            <person name="Kim M.K."/>
            <person name="Newey C.N."/>
            <person name="Stoker T.S."/>
            <person name="Thompson D.W."/>
            <person name="Grose J.H."/>
        </authorList>
    </citation>
    <scope>NUCLEOTIDE SEQUENCE</scope>
    <source>
        <strain evidence="2">BT178</strain>
    </source>
</reference>
<sequence length="1187" mass="124264">MEKKYSWLILLSLLLLAGPASRAQLLLGYQFQAQSSPYVPLGTGATRLPVLEADEALANKVPLGFTFVMGGRFYTDAAVSSNGWLGLTPTVLQYPSPSSSGLLSGGGGNSHHTIAPLWADLDGQGGSAWYQTTGAAPNRVFTMEWREYRWDRLATQPVVSFQARLYEGSNRIEFSYRAEAGSVSSGSGSYTSDARAGLTILNYSTGLHSPIMIGGLGTAPQLNPADRSGTLVKPATGQLYQFSPTPNTIPACAAPYYSVLGRLGQTTARVDWSINPQVASGIPRVHYGPRGFVLGSAADRIAPGLPGDSAHLTGLVPDTDYEFLVETDCGTTTAPGRTSRTAFRTYTPPSNDEGHRALWLPVLGAQQQAYLTPGFTENASTSLPASTSCTQPAGRVRDVWYAFRATEANHRVVVSTGGQPGTFVLELRNGYGGSSQAIACATSPTPMQVGGLVPGQPYFIRVYPLTSYSYFEVGVLSGSSVPPANDNCANAQLLPVASEPGGLPPASGTVRNATPSNLGPGGIGSCGLGGGASKDVFYQFVAPGPGAEVQFAPAFQAGVDVMSSCGGAQSNYQNCMLVPGGKLGRLALTGLTPGATYFLRVYNQQETVVLQDATFSISVSAPASAPANDACAGALPLPVTPPAVVGATGTLLGATSSGVQPPTTLCYAAPSSGNPYTAPSTARDVWYQFTATAPRHALQLHSTCDAVLEVMSTSGGTPCASSATVQRLACALARATDPNYVGAAPPLPGRLLLNDLVVGDTYWVRVFELSDPTAIRPAGKTSFTLSLNAWEVPANDEPAQAVPVTPSATQQPCAASVQFSLDGATPTFPAASGNSWTERDVWFSFVAPPAPAGKTYATVILRLGEDEEHMLHGGVQLREGTTATSAILAADGWSSAIRLLRPGFSYTRLTPGTTYYLRFFSSLPNPEPLTRFSFCFSTGINDEPCDAVPLPLSATGQCLQPVQGTTFAATKSTINAGLRLPVPNCGDGTASAYDVWYSVVPTTTAFTLHTDDVTVGLARLYQPVAGSCSGAMQLVSCQSSHGAANQRRALGTVFFDNLTAGQTYYLAVSNSGSGLDPIGPFTLCGQTGITLPTRAKAVAHPLNVWPNPVAIGEQLQVRLPDALPLNTRVRVEWLSTLGQTLPEAGEEHAAADGVLHLTTAGRAAGLYLLRLWLPSGQPLPVHRVFLR</sequence>
<evidence type="ECO:0000259" key="1">
    <source>
        <dbReference type="Pfam" id="PF23759"/>
    </source>
</evidence>
<feature type="domain" description="T9SS-like galactose binding" evidence="1">
    <location>
        <begin position="484"/>
        <end position="616"/>
    </location>
</feature>
<dbReference type="Proteomes" id="UP001165296">
    <property type="component" value="Unassembled WGS sequence"/>
</dbReference>
<proteinExistence type="predicted"/>
<dbReference type="Pfam" id="PF23759">
    <property type="entry name" value="GBD_T9SS_assoc"/>
    <property type="match status" value="1"/>
</dbReference>
<dbReference type="EMBL" id="JAJADR010000001">
    <property type="protein sequence ID" value="MCB2407575.1"/>
    <property type="molecule type" value="Genomic_DNA"/>
</dbReference>
<organism evidence="2 3">
    <name type="scientific">Hymenobacter lucidus</name>
    <dbReference type="NCBI Taxonomy" id="2880930"/>
    <lineage>
        <taxon>Bacteria</taxon>
        <taxon>Pseudomonadati</taxon>
        <taxon>Bacteroidota</taxon>
        <taxon>Cytophagia</taxon>
        <taxon>Cytophagales</taxon>
        <taxon>Hymenobacteraceae</taxon>
        <taxon>Hymenobacter</taxon>
    </lineage>
</organism>
<evidence type="ECO:0000313" key="2">
    <source>
        <dbReference type="EMBL" id="MCB2407575.1"/>
    </source>
</evidence>
<protein>
    <recommendedName>
        <fullName evidence="1">T9SS-like galactose binding domain-containing protein</fullName>
    </recommendedName>
</protein>